<dbReference type="CDD" id="cd07730">
    <property type="entry name" value="metallo-hydrolase-like_MBL-fold"/>
    <property type="match status" value="1"/>
</dbReference>
<dbReference type="PANTHER" id="PTHR42978">
    <property type="entry name" value="QUORUM-QUENCHING LACTONASE YTNP-RELATED-RELATED"/>
    <property type="match status" value="1"/>
</dbReference>
<comment type="caution">
    <text evidence="6">The sequence shown here is derived from an EMBL/GenBank/DDBJ whole genome shotgun (WGS) entry which is preliminary data.</text>
</comment>
<evidence type="ECO:0000256" key="1">
    <source>
        <dbReference type="ARBA" id="ARBA00007749"/>
    </source>
</evidence>
<evidence type="ECO:0000256" key="3">
    <source>
        <dbReference type="ARBA" id="ARBA00022801"/>
    </source>
</evidence>
<dbReference type="InterPro" id="IPR036866">
    <property type="entry name" value="RibonucZ/Hydroxyglut_hydro"/>
</dbReference>
<dbReference type="SMART" id="SM00849">
    <property type="entry name" value="Lactamase_B"/>
    <property type="match status" value="1"/>
</dbReference>
<dbReference type="AlphaFoldDB" id="A0A8H6DQP7"/>
<evidence type="ECO:0000313" key="6">
    <source>
        <dbReference type="EMBL" id="KAF5844263.1"/>
    </source>
</evidence>
<proteinExistence type="inferred from homology"/>
<dbReference type="GO" id="GO:0016787">
    <property type="term" value="F:hydrolase activity"/>
    <property type="evidence" value="ECO:0007669"/>
    <property type="project" value="UniProtKB-KW"/>
</dbReference>
<dbReference type="SUPFAM" id="SSF56281">
    <property type="entry name" value="Metallo-hydrolase/oxidoreductase"/>
    <property type="match status" value="1"/>
</dbReference>
<evidence type="ECO:0000256" key="2">
    <source>
        <dbReference type="ARBA" id="ARBA00022723"/>
    </source>
</evidence>
<accession>A0A8H6DQP7</accession>
<dbReference type="EMBL" id="WNKQ01000025">
    <property type="protein sequence ID" value="KAF5844263.1"/>
    <property type="molecule type" value="Genomic_DNA"/>
</dbReference>
<dbReference type="GO" id="GO:0046872">
    <property type="term" value="F:metal ion binding"/>
    <property type="evidence" value="ECO:0007669"/>
    <property type="project" value="UniProtKB-KW"/>
</dbReference>
<protein>
    <recommendedName>
        <fullName evidence="5">Metallo-beta-lactamase domain-containing protein</fullName>
    </recommendedName>
</protein>
<dbReference type="Pfam" id="PF00753">
    <property type="entry name" value="Lactamase_B"/>
    <property type="match status" value="1"/>
</dbReference>
<gene>
    <name evidence="6" type="ORF">GGP41_002799</name>
</gene>
<reference evidence="6" key="1">
    <citation type="submission" date="2019-11" db="EMBL/GenBank/DDBJ databases">
        <title>Bipolaris sorokiniana Genome sequencing.</title>
        <authorList>
            <person name="Wang H."/>
        </authorList>
    </citation>
    <scope>NUCLEOTIDE SEQUENCE</scope>
</reference>
<sequence>MIRDKFNLPSTDAFVSLSLLDGGSFVADLSRMHAGGSGTFRMYNWAFYIAHKGRHVLWDLGLDEDRSCYTPWVDKHMLQYVNHVGPKRTIVQQLFERGVPTTDIDTVLFSHAHWDHCRPISDLFPNAKACFGPGTKSACQPGHWKNPDLQWDGRFFDPDHATETWEELQGDWKQFGPFENALDYFGDGSFWVLNAPGHMPGNLAAAARLQNGEWVILGSDCCHSRFVTLRELLDGVQEIAQFPGPNLKPMSLHTDITSARDTMAKLRTLETDYGAHIALAHDASWLKKGTDGVLMSLLDKRMKLAAKEKIVHDEIP</sequence>
<dbReference type="InterPro" id="IPR051013">
    <property type="entry name" value="MBL_superfamily_lactonases"/>
</dbReference>
<organism evidence="6 7">
    <name type="scientific">Cochliobolus sativus</name>
    <name type="common">Common root rot and spot blotch fungus</name>
    <name type="synonym">Bipolaris sorokiniana</name>
    <dbReference type="NCBI Taxonomy" id="45130"/>
    <lineage>
        <taxon>Eukaryota</taxon>
        <taxon>Fungi</taxon>
        <taxon>Dikarya</taxon>
        <taxon>Ascomycota</taxon>
        <taxon>Pezizomycotina</taxon>
        <taxon>Dothideomycetes</taxon>
        <taxon>Pleosporomycetidae</taxon>
        <taxon>Pleosporales</taxon>
        <taxon>Pleosporineae</taxon>
        <taxon>Pleosporaceae</taxon>
        <taxon>Bipolaris</taxon>
    </lineage>
</organism>
<evidence type="ECO:0000256" key="4">
    <source>
        <dbReference type="ARBA" id="ARBA00022833"/>
    </source>
</evidence>
<keyword evidence="2" id="KW-0479">Metal-binding</keyword>
<dbReference type="Proteomes" id="UP000624244">
    <property type="component" value="Unassembled WGS sequence"/>
</dbReference>
<name>A0A8H6DQP7_COCSA</name>
<evidence type="ECO:0000259" key="5">
    <source>
        <dbReference type="SMART" id="SM00849"/>
    </source>
</evidence>
<keyword evidence="4" id="KW-0862">Zinc</keyword>
<evidence type="ECO:0000313" key="7">
    <source>
        <dbReference type="Proteomes" id="UP000624244"/>
    </source>
</evidence>
<dbReference type="InterPro" id="IPR001279">
    <property type="entry name" value="Metallo-B-lactamas"/>
</dbReference>
<keyword evidence="3" id="KW-0378">Hydrolase</keyword>
<dbReference type="PANTHER" id="PTHR42978:SF4">
    <property type="entry name" value="METALLO-BETA-LACTAMASE DOMAIN-CONTAINING PROTEIN"/>
    <property type="match status" value="1"/>
</dbReference>
<dbReference type="Gene3D" id="3.60.15.10">
    <property type="entry name" value="Ribonuclease Z/Hydroxyacylglutathione hydrolase-like"/>
    <property type="match status" value="1"/>
</dbReference>
<feature type="domain" description="Metallo-beta-lactamase" evidence="5">
    <location>
        <begin position="43"/>
        <end position="276"/>
    </location>
</feature>
<comment type="similarity">
    <text evidence="1">Belongs to the metallo-beta-lactamase superfamily.</text>
</comment>